<name>A0ABV8PXX5_9BACT</name>
<keyword evidence="4 5" id="KW-0472">Membrane</keyword>
<dbReference type="EMBL" id="JBHSDC010000027">
    <property type="protein sequence ID" value="MFC4232802.1"/>
    <property type="molecule type" value="Genomic_DNA"/>
</dbReference>
<comment type="caution">
    <text evidence="6">The sequence shown here is derived from an EMBL/GenBank/DDBJ whole genome shotgun (WGS) entry which is preliminary data.</text>
</comment>
<evidence type="ECO:0000256" key="5">
    <source>
        <dbReference type="SAM" id="Phobius"/>
    </source>
</evidence>
<dbReference type="RefSeq" id="WP_379014796.1">
    <property type="nucleotide sequence ID" value="NZ_JBHSDC010000027.1"/>
</dbReference>
<dbReference type="Pfam" id="PF03100">
    <property type="entry name" value="CcmE"/>
    <property type="match status" value="1"/>
</dbReference>
<keyword evidence="7" id="KW-1185">Reference proteome</keyword>
<keyword evidence="5" id="KW-0812">Transmembrane</keyword>
<dbReference type="Proteomes" id="UP001595906">
    <property type="component" value="Unassembled WGS sequence"/>
</dbReference>
<evidence type="ECO:0000256" key="4">
    <source>
        <dbReference type="ARBA" id="ARBA00023136"/>
    </source>
</evidence>
<evidence type="ECO:0000313" key="6">
    <source>
        <dbReference type="EMBL" id="MFC4232802.1"/>
    </source>
</evidence>
<keyword evidence="2" id="KW-0349">Heme</keyword>
<organism evidence="6 7">
    <name type="scientific">Parasediminibacterium paludis</name>
    <dbReference type="NCBI Taxonomy" id="908966"/>
    <lineage>
        <taxon>Bacteria</taxon>
        <taxon>Pseudomonadati</taxon>
        <taxon>Bacteroidota</taxon>
        <taxon>Chitinophagia</taxon>
        <taxon>Chitinophagales</taxon>
        <taxon>Chitinophagaceae</taxon>
        <taxon>Parasediminibacterium</taxon>
    </lineage>
</organism>
<dbReference type="Gene3D" id="2.40.50.140">
    <property type="entry name" value="Nucleic acid-binding proteins"/>
    <property type="match status" value="1"/>
</dbReference>
<evidence type="ECO:0000256" key="1">
    <source>
        <dbReference type="ARBA" id="ARBA00004370"/>
    </source>
</evidence>
<evidence type="ECO:0000313" key="7">
    <source>
        <dbReference type="Proteomes" id="UP001595906"/>
    </source>
</evidence>
<sequence>MKNTHIAMLVLIVIAITVLISFTGNLTTYETIASAKEKDGKFVNLIAKLDKSQPIQYDATKDANYLSFTAVDTLGNSVKVVYHNTKPTDIEKSERIVLKGKMNGDHFECKDILLKCPSKYKDDVSAASKSIQAANAMDANGYVSSDSLSKK</sequence>
<comment type="subcellular location">
    <subcellularLocation>
        <location evidence="1">Membrane</location>
    </subcellularLocation>
</comment>
<dbReference type="InterPro" id="IPR012340">
    <property type="entry name" value="NA-bd_OB-fold"/>
</dbReference>
<keyword evidence="2" id="KW-0408">Iron</keyword>
<evidence type="ECO:0000256" key="2">
    <source>
        <dbReference type="ARBA" id="ARBA00022617"/>
    </source>
</evidence>
<dbReference type="InterPro" id="IPR004329">
    <property type="entry name" value="CcmE"/>
</dbReference>
<feature type="transmembrane region" description="Helical" evidence="5">
    <location>
        <begin position="6"/>
        <end position="26"/>
    </location>
</feature>
<dbReference type="InterPro" id="IPR036127">
    <property type="entry name" value="CcmE-like_sf"/>
</dbReference>
<keyword evidence="3" id="KW-0201">Cytochrome c-type biogenesis</keyword>
<dbReference type="SUPFAM" id="SSF82093">
    <property type="entry name" value="Heme chaperone CcmE"/>
    <property type="match status" value="1"/>
</dbReference>
<accession>A0ABV8PXX5</accession>
<protein>
    <submittedName>
        <fullName evidence="6">Cytochrome c maturation protein CcmE</fullName>
    </submittedName>
</protein>
<evidence type="ECO:0000256" key="3">
    <source>
        <dbReference type="ARBA" id="ARBA00022748"/>
    </source>
</evidence>
<keyword evidence="5" id="KW-1133">Transmembrane helix</keyword>
<keyword evidence="2" id="KW-0479">Metal-binding</keyword>
<reference evidence="7" key="1">
    <citation type="journal article" date="2019" name="Int. J. Syst. Evol. Microbiol.">
        <title>The Global Catalogue of Microorganisms (GCM) 10K type strain sequencing project: providing services to taxonomists for standard genome sequencing and annotation.</title>
        <authorList>
            <consortium name="The Broad Institute Genomics Platform"/>
            <consortium name="The Broad Institute Genome Sequencing Center for Infectious Disease"/>
            <person name="Wu L."/>
            <person name="Ma J."/>
        </authorList>
    </citation>
    <scope>NUCLEOTIDE SEQUENCE [LARGE SCALE GENOMIC DNA]</scope>
    <source>
        <strain evidence="7">CECT 8010</strain>
    </source>
</reference>
<proteinExistence type="predicted"/>
<gene>
    <name evidence="6" type="ORF">ACFOW1_12950</name>
</gene>